<reference evidence="2" key="1">
    <citation type="submission" date="2016-11" db="UniProtKB">
        <authorList>
            <consortium name="WormBaseParasite"/>
        </authorList>
    </citation>
    <scope>IDENTIFICATION</scope>
    <source>
        <strain evidence="2">KR3021</strain>
    </source>
</reference>
<proteinExistence type="predicted"/>
<dbReference type="WBParaSite" id="RSKR_0000655600.1">
    <property type="protein sequence ID" value="RSKR_0000655600.1"/>
    <property type="gene ID" value="RSKR_0000655600"/>
</dbReference>
<evidence type="ECO:0000313" key="1">
    <source>
        <dbReference type="Proteomes" id="UP000095286"/>
    </source>
</evidence>
<name>A0AC35U0V8_9BILA</name>
<organism evidence="1 2">
    <name type="scientific">Rhabditophanes sp. KR3021</name>
    <dbReference type="NCBI Taxonomy" id="114890"/>
    <lineage>
        <taxon>Eukaryota</taxon>
        <taxon>Metazoa</taxon>
        <taxon>Ecdysozoa</taxon>
        <taxon>Nematoda</taxon>
        <taxon>Chromadorea</taxon>
        <taxon>Rhabditida</taxon>
        <taxon>Tylenchina</taxon>
        <taxon>Panagrolaimomorpha</taxon>
        <taxon>Strongyloidoidea</taxon>
        <taxon>Alloionematidae</taxon>
        <taxon>Rhabditophanes</taxon>
    </lineage>
</organism>
<sequence>MYQFQGYDPTVPRMVTSFKGNQKLIFEGYRYNIHHIVPAKGVKTWRCVCAKKLTSARSWCKGRAETWDNDSQGLSKGEHNHTAEHDIAELEYFKSQLILAAIANKDALLNDLISEAQKFMSEGVVFTSRESLKKSLTIARKSSENGGFKFRNYKSSGGGKAAKKEVLNPAFPTLLESIMKNTPKSDADPTLNSLMSLTAHHQETPFPIHSNTSTESEHDTSNHLADSMANNPIFKHLAAFQQYQNNNSFFDTNTLLNQMVGANVFGVSNAPTRPTASSSATEMFDQIRTPPPKRSRKSTESSSATSTKSRLSSTPKSSKNTSAASLTASSTPASSTTSLMSSSGPTPLSTSVLQQKKDSIDMAIRANRLTDIFNK</sequence>
<evidence type="ECO:0000313" key="2">
    <source>
        <dbReference type="WBParaSite" id="RSKR_0000655600.1"/>
    </source>
</evidence>
<protein>
    <submittedName>
        <fullName evidence="2">FLYWCH-type domain-containing protein</fullName>
    </submittedName>
</protein>
<accession>A0AC35U0V8</accession>
<dbReference type="Proteomes" id="UP000095286">
    <property type="component" value="Unplaced"/>
</dbReference>